<dbReference type="EMBL" id="JARGDH010000001">
    <property type="protein sequence ID" value="KAL0278129.1"/>
    <property type="molecule type" value="Genomic_DNA"/>
</dbReference>
<evidence type="ECO:0000313" key="3">
    <source>
        <dbReference type="EMBL" id="KAL0278129.1"/>
    </source>
</evidence>
<dbReference type="InterPro" id="IPR050541">
    <property type="entry name" value="LRR_TM_domain-containing"/>
</dbReference>
<dbReference type="GO" id="GO:0005886">
    <property type="term" value="C:plasma membrane"/>
    <property type="evidence" value="ECO:0007669"/>
    <property type="project" value="TreeGrafter"/>
</dbReference>
<dbReference type="PANTHER" id="PTHR24369:SF211">
    <property type="entry name" value="LEUCINE-RICH REPEAT-CONTAINING PROTEIN 15-LIKE"/>
    <property type="match status" value="1"/>
</dbReference>
<name>A0AAW2I7G4_9NEOP</name>
<dbReference type="InterPro" id="IPR003591">
    <property type="entry name" value="Leu-rich_rpt_typical-subtyp"/>
</dbReference>
<comment type="caution">
    <text evidence="3">The sequence shown here is derived from an EMBL/GenBank/DDBJ whole genome shotgun (WGS) entry which is preliminary data.</text>
</comment>
<reference evidence="3" key="1">
    <citation type="journal article" date="2024" name="Gigascience">
        <title>Chromosome-level genome of the poultry shaft louse Menopon gallinae provides insight into the host-switching and adaptive evolution of parasitic lice.</title>
        <authorList>
            <person name="Xu Y."/>
            <person name="Ma L."/>
            <person name="Liu S."/>
            <person name="Liang Y."/>
            <person name="Liu Q."/>
            <person name="He Z."/>
            <person name="Tian L."/>
            <person name="Duan Y."/>
            <person name="Cai W."/>
            <person name="Li H."/>
            <person name="Song F."/>
        </authorList>
    </citation>
    <scope>NUCLEOTIDE SEQUENCE</scope>
    <source>
        <strain evidence="3">Cailab_2023a</strain>
    </source>
</reference>
<accession>A0AAW2I7G4</accession>
<keyword evidence="1" id="KW-0433">Leucine-rich repeat</keyword>
<evidence type="ECO:0000256" key="2">
    <source>
        <dbReference type="ARBA" id="ARBA00022737"/>
    </source>
</evidence>
<dbReference type="Pfam" id="PF13855">
    <property type="entry name" value="LRR_8"/>
    <property type="match status" value="1"/>
</dbReference>
<evidence type="ECO:0000256" key="1">
    <source>
        <dbReference type="ARBA" id="ARBA00022614"/>
    </source>
</evidence>
<dbReference type="SUPFAM" id="SSF52058">
    <property type="entry name" value="L domain-like"/>
    <property type="match status" value="1"/>
</dbReference>
<organism evidence="3">
    <name type="scientific">Menopon gallinae</name>
    <name type="common">poultry shaft louse</name>
    <dbReference type="NCBI Taxonomy" id="328185"/>
    <lineage>
        <taxon>Eukaryota</taxon>
        <taxon>Metazoa</taxon>
        <taxon>Ecdysozoa</taxon>
        <taxon>Arthropoda</taxon>
        <taxon>Hexapoda</taxon>
        <taxon>Insecta</taxon>
        <taxon>Pterygota</taxon>
        <taxon>Neoptera</taxon>
        <taxon>Paraneoptera</taxon>
        <taxon>Psocodea</taxon>
        <taxon>Troctomorpha</taxon>
        <taxon>Phthiraptera</taxon>
        <taxon>Amblycera</taxon>
        <taxon>Menoponidae</taxon>
        <taxon>Menopon</taxon>
    </lineage>
</organism>
<sequence length="272" mass="30741">MLLGLTAAVRQPKCSLTLDELNCVNATLDDLPKTLQLAKDLKFLESDIPVLKKGDFDNFPHLTDFVCLDCNISAVRADALWGLKNLIRVELYGNNLTVLDMNVVTNCGKIKDFVVSWNRGLVVPENRPFLISSTLTNLDLTGNDITQVFPVTFSRLPALKGLTLAGNLLQRVSPEVLSGLKNLNFVDLSRNRFRVISLSAFPKRVRKVRLGWNPWFCDCSLFPVIQWSKSRDVEEDVRCFQPQRVKWKEFVISNCSSELVDAIRQRKINSDG</sequence>
<gene>
    <name evidence="3" type="ORF">PYX00_000038</name>
</gene>
<dbReference type="SMART" id="SM00369">
    <property type="entry name" value="LRR_TYP"/>
    <property type="match status" value="3"/>
</dbReference>
<dbReference type="InterPro" id="IPR001611">
    <property type="entry name" value="Leu-rich_rpt"/>
</dbReference>
<dbReference type="PANTHER" id="PTHR24369">
    <property type="entry name" value="ANTIGEN BSP, PUTATIVE-RELATED"/>
    <property type="match status" value="1"/>
</dbReference>
<dbReference type="Gene3D" id="3.80.10.10">
    <property type="entry name" value="Ribonuclease Inhibitor"/>
    <property type="match status" value="2"/>
</dbReference>
<proteinExistence type="predicted"/>
<dbReference type="AlphaFoldDB" id="A0AAW2I7G4"/>
<keyword evidence="2" id="KW-0677">Repeat</keyword>
<dbReference type="InterPro" id="IPR032675">
    <property type="entry name" value="LRR_dom_sf"/>
</dbReference>
<protein>
    <submittedName>
        <fullName evidence="3">Uncharacterized protein</fullName>
    </submittedName>
</protein>